<protein>
    <submittedName>
        <fullName evidence="1">Uncharacterized protein</fullName>
    </submittedName>
</protein>
<comment type="caution">
    <text evidence="1">The sequence shown here is derived from an EMBL/GenBank/DDBJ whole genome shotgun (WGS) entry which is preliminary data.</text>
</comment>
<accession>A0A3R9QJ06</accession>
<name>A0A3R9QJ06_9BACT</name>
<organism evidence="1 2">
    <name type="scientific">Edaphobacter aggregans</name>
    <dbReference type="NCBI Taxonomy" id="570835"/>
    <lineage>
        <taxon>Bacteria</taxon>
        <taxon>Pseudomonadati</taxon>
        <taxon>Acidobacteriota</taxon>
        <taxon>Terriglobia</taxon>
        <taxon>Terriglobales</taxon>
        <taxon>Acidobacteriaceae</taxon>
        <taxon>Edaphobacter</taxon>
    </lineage>
</organism>
<dbReference type="AlphaFoldDB" id="A0A3R9QJ06"/>
<dbReference type="EMBL" id="RSDW01000001">
    <property type="protein sequence ID" value="RSL17667.1"/>
    <property type="molecule type" value="Genomic_DNA"/>
</dbReference>
<gene>
    <name evidence="1" type="ORF">EDE15_3203</name>
</gene>
<evidence type="ECO:0000313" key="1">
    <source>
        <dbReference type="EMBL" id="RSL17667.1"/>
    </source>
</evidence>
<evidence type="ECO:0000313" key="2">
    <source>
        <dbReference type="Proteomes" id="UP000269669"/>
    </source>
</evidence>
<proteinExistence type="predicted"/>
<sequence>MLGSMVTRDLVSLGNPNETVLKNYVERKLTLAVCLHRRDL</sequence>
<dbReference type="Proteomes" id="UP000269669">
    <property type="component" value="Unassembled WGS sequence"/>
</dbReference>
<keyword evidence="2" id="KW-1185">Reference proteome</keyword>
<reference evidence="1 2" key="1">
    <citation type="submission" date="2018-12" db="EMBL/GenBank/DDBJ databases">
        <title>Sequencing of bacterial isolates from soil warming experiment in Harvard Forest, Massachusetts, USA.</title>
        <authorList>
            <person name="Deangelis K."/>
        </authorList>
    </citation>
    <scope>NUCLEOTIDE SEQUENCE [LARGE SCALE GENOMIC DNA]</scope>
    <source>
        <strain evidence="1 2">EB153</strain>
    </source>
</reference>